<proteinExistence type="predicted"/>
<feature type="DNA-binding region" description="H-T-H motif" evidence="2">
    <location>
        <begin position="27"/>
        <end position="46"/>
    </location>
</feature>
<sequence>MLREKRRLSIIEAAISIFTHQGFEKATMQEIAKAASLGVATVFRYFPKKEHLIVAVASHIVQSEVVIFEEIVHGEGTCYEKLNEIFDTLIFFQQAEHQQNSKLIEAFECYVALSKEPVEHIELYQTEYSKIIALFTELAALGEQDHSVRASSNSVNILLTMMNVFGTFSKKMSMLEGIDAFNTRVDPSEQFNLLKSLFLESLKP</sequence>
<dbReference type="Proteomes" id="UP000247459">
    <property type="component" value="Unassembled WGS sequence"/>
</dbReference>
<comment type="caution">
    <text evidence="4">The sequence shown here is derived from an EMBL/GenBank/DDBJ whole genome shotgun (WGS) entry which is preliminary data.</text>
</comment>
<dbReference type="GO" id="GO:0003700">
    <property type="term" value="F:DNA-binding transcription factor activity"/>
    <property type="evidence" value="ECO:0007669"/>
    <property type="project" value="TreeGrafter"/>
</dbReference>
<dbReference type="InterPro" id="IPR023772">
    <property type="entry name" value="DNA-bd_HTH_TetR-type_CS"/>
</dbReference>
<dbReference type="PANTHER" id="PTHR30055">
    <property type="entry name" value="HTH-TYPE TRANSCRIPTIONAL REGULATOR RUTR"/>
    <property type="match status" value="1"/>
</dbReference>
<evidence type="ECO:0000313" key="5">
    <source>
        <dbReference type="Proteomes" id="UP000247459"/>
    </source>
</evidence>
<protein>
    <submittedName>
        <fullName evidence="4">TetR family transcriptional regulator</fullName>
    </submittedName>
</protein>
<dbReference type="RefSeq" id="WP_176475957.1">
    <property type="nucleotide sequence ID" value="NZ_PRLG01000014.1"/>
</dbReference>
<dbReference type="PROSITE" id="PS01081">
    <property type="entry name" value="HTH_TETR_1"/>
    <property type="match status" value="1"/>
</dbReference>
<evidence type="ECO:0000259" key="3">
    <source>
        <dbReference type="PROSITE" id="PS50977"/>
    </source>
</evidence>
<dbReference type="Gene3D" id="1.10.357.10">
    <property type="entry name" value="Tetracycline Repressor, domain 2"/>
    <property type="match status" value="1"/>
</dbReference>
<gene>
    <name evidence="4" type="ORF">PIL02S_01788</name>
</gene>
<dbReference type="EMBL" id="PRLG01000014">
    <property type="protein sequence ID" value="PYY29870.1"/>
    <property type="molecule type" value="Genomic_DNA"/>
</dbReference>
<organism evidence="4 5">
    <name type="scientific">Paenibacillus illinoisensis</name>
    <dbReference type="NCBI Taxonomy" id="59845"/>
    <lineage>
        <taxon>Bacteria</taxon>
        <taxon>Bacillati</taxon>
        <taxon>Bacillota</taxon>
        <taxon>Bacilli</taxon>
        <taxon>Bacillales</taxon>
        <taxon>Paenibacillaceae</taxon>
        <taxon>Paenibacillus</taxon>
    </lineage>
</organism>
<keyword evidence="1 2" id="KW-0238">DNA-binding</keyword>
<dbReference type="GO" id="GO:0000976">
    <property type="term" value="F:transcription cis-regulatory region binding"/>
    <property type="evidence" value="ECO:0007669"/>
    <property type="project" value="TreeGrafter"/>
</dbReference>
<name>A0A2W0CAZ3_9BACL</name>
<dbReference type="PROSITE" id="PS50977">
    <property type="entry name" value="HTH_TETR_2"/>
    <property type="match status" value="1"/>
</dbReference>
<evidence type="ECO:0000256" key="1">
    <source>
        <dbReference type="ARBA" id="ARBA00023125"/>
    </source>
</evidence>
<dbReference type="InterPro" id="IPR050109">
    <property type="entry name" value="HTH-type_TetR-like_transc_reg"/>
</dbReference>
<feature type="domain" description="HTH tetR-type" evidence="3">
    <location>
        <begin position="4"/>
        <end position="64"/>
    </location>
</feature>
<evidence type="ECO:0000256" key="2">
    <source>
        <dbReference type="PROSITE-ProRule" id="PRU00335"/>
    </source>
</evidence>
<dbReference type="InterPro" id="IPR001647">
    <property type="entry name" value="HTH_TetR"/>
</dbReference>
<reference evidence="4 5" key="1">
    <citation type="submission" date="2018-01" db="EMBL/GenBank/DDBJ databases">
        <title>Genome sequence of the PGP bacterium Paenibacillus illinoisensis E3.</title>
        <authorList>
            <person name="Rolli E."/>
            <person name="Marasco R."/>
            <person name="Bessem C."/>
            <person name="Michoud G."/>
            <person name="Gaiarsa S."/>
            <person name="Borin S."/>
            <person name="Daffonchio D."/>
        </authorList>
    </citation>
    <scope>NUCLEOTIDE SEQUENCE [LARGE SCALE GENOMIC DNA]</scope>
    <source>
        <strain evidence="4 5">E3</strain>
    </source>
</reference>
<dbReference type="PANTHER" id="PTHR30055:SF226">
    <property type="entry name" value="HTH-TYPE TRANSCRIPTIONAL REGULATOR PKSA"/>
    <property type="match status" value="1"/>
</dbReference>
<accession>A0A2W0CAZ3</accession>
<dbReference type="SUPFAM" id="SSF46689">
    <property type="entry name" value="Homeodomain-like"/>
    <property type="match status" value="1"/>
</dbReference>
<dbReference type="AlphaFoldDB" id="A0A2W0CAZ3"/>
<evidence type="ECO:0000313" key="4">
    <source>
        <dbReference type="EMBL" id="PYY29870.1"/>
    </source>
</evidence>
<dbReference type="PRINTS" id="PR00455">
    <property type="entry name" value="HTHTETR"/>
</dbReference>
<dbReference type="Pfam" id="PF00440">
    <property type="entry name" value="TetR_N"/>
    <property type="match status" value="1"/>
</dbReference>
<dbReference type="InterPro" id="IPR009057">
    <property type="entry name" value="Homeodomain-like_sf"/>
</dbReference>